<evidence type="ECO:0000256" key="4">
    <source>
        <dbReference type="ARBA" id="ARBA00023015"/>
    </source>
</evidence>
<evidence type="ECO:0000256" key="3">
    <source>
        <dbReference type="ARBA" id="ARBA00022833"/>
    </source>
</evidence>
<dbReference type="InterPro" id="IPR052202">
    <property type="entry name" value="Yeast_MetPath_Reg"/>
</dbReference>
<dbReference type="GO" id="GO:0043565">
    <property type="term" value="F:sequence-specific DNA binding"/>
    <property type="evidence" value="ECO:0007669"/>
    <property type="project" value="TreeGrafter"/>
</dbReference>
<sequence>MPEVIHPLGAPESVSASGQFQDGLPHQPKDKELQDIRRNTAFTLPVDSAKEHLVPASFRNVSACYRCRLRKHRCDPSLPRCQPCERAQVKCVGYDPITKQEIPRSYVHFLETRLNYLDTLLQHHNIQVKPVSAFDESDSNSESTASEHISHSSLNEQSSQNDTQSDQRSEKALIPKDETSSSSLLRNFPVFRSDSKCEGSSTNIIMNLLSGSSMRRKILKGGRNGENGIRSSIHSSFFGLFAGKSSQGRTELPLRKEANILVNRYFEFVNIFTPALHRDDVDEIIDHVYSNQGIEKKPRDMYVFHIVLAIGAAIKRDPAQQKDLSDEAKQWQRTSTGKRRKVSSTSETSEAHEASAMIYLESYLALSPSIGLSRSLEELQALVLLCSLALLRPTAPSLTNLVNTAMRSATDLRLYSDCSISTTLRSEFPSCDLTRRKVVTQIQDLCRRLWWCAYSLDRLIAPCLGRPLFIPDEVVTTTLPNVDDDSSLTKVGFIRPSRSSATFKYATNHQLRLRRLQSEIHCKLQSQHTLRDNTNRSVDSPQNPATLTSQSNTFISWRRDMTDRMDEWRWSIPYSSMSGRSSCDLLLELGYWQTIITLYRQNITIPNQLIGISSTHESKSEQMMGQTPEEIDVVYSRMDEACQKVIQIYRTLQSMGLINVAYFAEDQIFITGCLFLFIIWNSEHIRRRLSFQSLDSIVLTVTAVLEQMSNQSPTARISRSVFQQMSVTTIQYFLSTKDTDYDSMPLSNEHPEILTPENTAQDTPSPFTSDSIDYWKPQCSSLNLLEQITPSLDPKVGFENEQSYKEDWFVESIQLPCSFDSPHLLSQPATGVHNMGGFSKLPFDSSVSKRNFQSTDNDLNSLYGTSLGIILQDEQSSSSDMPIPRFDDDLLGDFLVEWADSGPSHD</sequence>
<dbReference type="PANTHER" id="PTHR47782:SF1">
    <property type="entry name" value="PYRIMIDINE PATHWAY REGULATORY PROTEIN 1"/>
    <property type="match status" value="1"/>
</dbReference>
<dbReference type="PROSITE" id="PS00463">
    <property type="entry name" value="ZN2_CY6_FUNGAL_1"/>
    <property type="match status" value="1"/>
</dbReference>
<dbReference type="CDD" id="cd00067">
    <property type="entry name" value="GAL4"/>
    <property type="match status" value="1"/>
</dbReference>
<dbReference type="Gene3D" id="4.10.240.10">
    <property type="entry name" value="Zn(2)-C6 fungal-type DNA-binding domain"/>
    <property type="match status" value="1"/>
</dbReference>
<name>A0AAD6D7R7_9EURO</name>
<feature type="compositionally biased region" description="Polar residues" evidence="8">
    <location>
        <begin position="535"/>
        <end position="548"/>
    </location>
</feature>
<keyword evidence="11" id="KW-1185">Reference proteome</keyword>
<reference evidence="10 11" key="1">
    <citation type="journal article" date="2023" name="IMA Fungus">
        <title>Comparative genomic study of the Penicillium genus elucidates a diverse pangenome and 15 lateral gene transfer events.</title>
        <authorList>
            <person name="Petersen C."/>
            <person name="Sorensen T."/>
            <person name="Nielsen M.R."/>
            <person name="Sondergaard T.E."/>
            <person name="Sorensen J.L."/>
            <person name="Fitzpatrick D.A."/>
            <person name="Frisvad J.C."/>
            <person name="Nielsen K.L."/>
        </authorList>
    </citation>
    <scope>NUCLEOTIDE SEQUENCE [LARGE SCALE GENOMIC DNA]</scope>
    <source>
        <strain evidence="10 11">IBT 35679</strain>
    </source>
</reference>
<evidence type="ECO:0000256" key="5">
    <source>
        <dbReference type="ARBA" id="ARBA00023125"/>
    </source>
</evidence>
<dbReference type="InterPro" id="IPR036864">
    <property type="entry name" value="Zn2-C6_fun-type_DNA-bd_sf"/>
</dbReference>
<dbReference type="EMBL" id="JAQIZZ010000001">
    <property type="protein sequence ID" value="KAJ5557376.1"/>
    <property type="molecule type" value="Genomic_DNA"/>
</dbReference>
<comment type="caution">
    <text evidence="10">The sequence shown here is derived from an EMBL/GenBank/DDBJ whole genome shotgun (WGS) entry which is preliminary data.</text>
</comment>
<feature type="compositionally biased region" description="Basic and acidic residues" evidence="8">
    <location>
        <begin position="321"/>
        <end position="330"/>
    </location>
</feature>
<evidence type="ECO:0000256" key="7">
    <source>
        <dbReference type="ARBA" id="ARBA00023242"/>
    </source>
</evidence>
<keyword evidence="4" id="KW-0805">Transcription regulation</keyword>
<dbReference type="Pfam" id="PF00172">
    <property type="entry name" value="Zn_clus"/>
    <property type="match status" value="1"/>
</dbReference>
<keyword evidence="2" id="KW-0479">Metal-binding</keyword>
<dbReference type="GO" id="GO:0005634">
    <property type="term" value="C:nucleus"/>
    <property type="evidence" value="ECO:0007669"/>
    <property type="project" value="UniProtKB-SubCell"/>
</dbReference>
<feature type="region of interest" description="Disordered" evidence="8">
    <location>
        <begin position="321"/>
        <end position="348"/>
    </location>
</feature>
<dbReference type="CDD" id="cd14723">
    <property type="entry name" value="ZIP_Ppr1"/>
    <property type="match status" value="1"/>
</dbReference>
<keyword evidence="6" id="KW-0804">Transcription</keyword>
<comment type="subcellular location">
    <subcellularLocation>
        <location evidence="1">Nucleus</location>
    </subcellularLocation>
</comment>
<dbReference type="SMART" id="SM00906">
    <property type="entry name" value="Fungal_trans"/>
    <property type="match status" value="1"/>
</dbReference>
<keyword evidence="3" id="KW-0862">Zinc</keyword>
<dbReference type="GO" id="GO:0008270">
    <property type="term" value="F:zinc ion binding"/>
    <property type="evidence" value="ECO:0007669"/>
    <property type="project" value="InterPro"/>
</dbReference>
<dbReference type="Pfam" id="PF04082">
    <property type="entry name" value="Fungal_trans"/>
    <property type="match status" value="1"/>
</dbReference>
<evidence type="ECO:0000256" key="6">
    <source>
        <dbReference type="ARBA" id="ARBA00023163"/>
    </source>
</evidence>
<gene>
    <name evidence="10" type="ORF">N7494_001291</name>
</gene>
<dbReference type="GO" id="GO:0000981">
    <property type="term" value="F:DNA-binding transcription factor activity, RNA polymerase II-specific"/>
    <property type="evidence" value="ECO:0007669"/>
    <property type="project" value="InterPro"/>
</dbReference>
<dbReference type="InterPro" id="IPR001138">
    <property type="entry name" value="Zn2Cys6_DnaBD"/>
</dbReference>
<dbReference type="GO" id="GO:0006351">
    <property type="term" value="P:DNA-templated transcription"/>
    <property type="evidence" value="ECO:0007669"/>
    <property type="project" value="InterPro"/>
</dbReference>
<feature type="region of interest" description="Disordered" evidence="8">
    <location>
        <begin position="527"/>
        <end position="548"/>
    </location>
</feature>
<evidence type="ECO:0000313" key="10">
    <source>
        <dbReference type="EMBL" id="KAJ5557376.1"/>
    </source>
</evidence>
<proteinExistence type="predicted"/>
<dbReference type="SMART" id="SM00066">
    <property type="entry name" value="GAL4"/>
    <property type="match status" value="1"/>
</dbReference>
<keyword evidence="7" id="KW-0539">Nucleus</keyword>
<accession>A0AAD6D7R7</accession>
<evidence type="ECO:0000259" key="9">
    <source>
        <dbReference type="PROSITE" id="PS50048"/>
    </source>
</evidence>
<dbReference type="CDD" id="cd12148">
    <property type="entry name" value="fungal_TF_MHR"/>
    <property type="match status" value="1"/>
</dbReference>
<dbReference type="PANTHER" id="PTHR47782">
    <property type="entry name" value="ZN(II)2CYS6 TRANSCRIPTION FACTOR (EUROFUNG)-RELATED"/>
    <property type="match status" value="1"/>
</dbReference>
<evidence type="ECO:0000256" key="1">
    <source>
        <dbReference type="ARBA" id="ARBA00004123"/>
    </source>
</evidence>
<dbReference type="PROSITE" id="PS50048">
    <property type="entry name" value="ZN2_CY6_FUNGAL_2"/>
    <property type="match status" value="1"/>
</dbReference>
<protein>
    <submittedName>
        <fullName evidence="10">Positive regulator of purine utilization</fullName>
    </submittedName>
</protein>
<feature type="region of interest" description="Disordered" evidence="8">
    <location>
        <begin position="132"/>
        <end position="180"/>
    </location>
</feature>
<dbReference type="AlphaFoldDB" id="A0AAD6D7R7"/>
<dbReference type="Proteomes" id="UP001220324">
    <property type="component" value="Unassembled WGS sequence"/>
</dbReference>
<organism evidence="10 11">
    <name type="scientific">Penicillium frequentans</name>
    <dbReference type="NCBI Taxonomy" id="3151616"/>
    <lineage>
        <taxon>Eukaryota</taxon>
        <taxon>Fungi</taxon>
        <taxon>Dikarya</taxon>
        <taxon>Ascomycota</taxon>
        <taxon>Pezizomycotina</taxon>
        <taxon>Eurotiomycetes</taxon>
        <taxon>Eurotiomycetidae</taxon>
        <taxon>Eurotiales</taxon>
        <taxon>Aspergillaceae</taxon>
        <taxon>Penicillium</taxon>
    </lineage>
</organism>
<evidence type="ECO:0000256" key="2">
    <source>
        <dbReference type="ARBA" id="ARBA00022723"/>
    </source>
</evidence>
<feature type="region of interest" description="Disordered" evidence="8">
    <location>
        <begin position="1"/>
        <end position="30"/>
    </location>
</feature>
<feature type="compositionally biased region" description="Polar residues" evidence="8">
    <location>
        <begin position="140"/>
        <end position="164"/>
    </location>
</feature>
<keyword evidence="5" id="KW-0238">DNA-binding</keyword>
<evidence type="ECO:0000313" key="11">
    <source>
        <dbReference type="Proteomes" id="UP001220324"/>
    </source>
</evidence>
<dbReference type="SUPFAM" id="SSF57701">
    <property type="entry name" value="Zn2/Cys6 DNA-binding domain"/>
    <property type="match status" value="1"/>
</dbReference>
<dbReference type="GO" id="GO:0045944">
    <property type="term" value="P:positive regulation of transcription by RNA polymerase II"/>
    <property type="evidence" value="ECO:0007669"/>
    <property type="project" value="TreeGrafter"/>
</dbReference>
<evidence type="ECO:0000256" key="8">
    <source>
        <dbReference type="SAM" id="MobiDB-lite"/>
    </source>
</evidence>
<feature type="domain" description="Zn(2)-C6 fungal-type" evidence="9">
    <location>
        <begin position="63"/>
        <end position="92"/>
    </location>
</feature>
<feature type="compositionally biased region" description="Basic and acidic residues" evidence="8">
    <location>
        <begin position="165"/>
        <end position="179"/>
    </location>
</feature>
<dbReference type="InterPro" id="IPR007219">
    <property type="entry name" value="XnlR_reg_dom"/>
</dbReference>